<proteinExistence type="predicted"/>
<reference evidence="2" key="2">
    <citation type="submission" date="2020-09" db="EMBL/GenBank/DDBJ databases">
        <authorList>
            <person name="Sun Q."/>
            <person name="Ohkuma M."/>
        </authorList>
    </citation>
    <scope>NUCLEOTIDE SEQUENCE</scope>
    <source>
        <strain evidence="2">JCM 19831</strain>
    </source>
</reference>
<comment type="caution">
    <text evidence="2">The sequence shown here is derived from an EMBL/GenBank/DDBJ whole genome shotgun (WGS) entry which is preliminary data.</text>
</comment>
<keyword evidence="1" id="KW-1133">Transmembrane helix</keyword>
<gene>
    <name evidence="2" type="ORF">GCM10007977_029800</name>
</gene>
<name>A0A917TLE1_9ACTN</name>
<accession>A0A917TLE1</accession>
<reference evidence="2" key="1">
    <citation type="journal article" date="2014" name="Int. J. Syst. Evol. Microbiol.">
        <title>Complete genome sequence of Corynebacterium casei LMG S-19264T (=DSM 44701T), isolated from a smear-ripened cheese.</title>
        <authorList>
            <consortium name="US DOE Joint Genome Institute (JGI-PGF)"/>
            <person name="Walter F."/>
            <person name="Albersmeier A."/>
            <person name="Kalinowski J."/>
            <person name="Ruckert C."/>
        </authorList>
    </citation>
    <scope>NUCLEOTIDE SEQUENCE</scope>
    <source>
        <strain evidence="2">JCM 19831</strain>
    </source>
</reference>
<dbReference type="RefSeq" id="WP_190250398.1">
    <property type="nucleotide sequence ID" value="NZ_BMPI01000012.1"/>
</dbReference>
<dbReference type="Proteomes" id="UP000642070">
    <property type="component" value="Unassembled WGS sequence"/>
</dbReference>
<dbReference type="EMBL" id="BMPI01000012">
    <property type="protein sequence ID" value="GGM26715.1"/>
    <property type="molecule type" value="Genomic_DNA"/>
</dbReference>
<dbReference type="AlphaFoldDB" id="A0A917TLE1"/>
<evidence type="ECO:0000256" key="1">
    <source>
        <dbReference type="SAM" id="Phobius"/>
    </source>
</evidence>
<feature type="transmembrane region" description="Helical" evidence="1">
    <location>
        <begin position="186"/>
        <end position="205"/>
    </location>
</feature>
<organism evidence="2 3">
    <name type="scientific">Dactylosporangium sucinum</name>
    <dbReference type="NCBI Taxonomy" id="1424081"/>
    <lineage>
        <taxon>Bacteria</taxon>
        <taxon>Bacillati</taxon>
        <taxon>Actinomycetota</taxon>
        <taxon>Actinomycetes</taxon>
        <taxon>Micromonosporales</taxon>
        <taxon>Micromonosporaceae</taxon>
        <taxon>Dactylosporangium</taxon>
    </lineage>
</organism>
<feature type="transmembrane region" description="Helical" evidence="1">
    <location>
        <begin position="217"/>
        <end position="238"/>
    </location>
</feature>
<evidence type="ECO:0000313" key="2">
    <source>
        <dbReference type="EMBL" id="GGM26715.1"/>
    </source>
</evidence>
<keyword evidence="1" id="KW-0812">Transmembrane</keyword>
<protein>
    <submittedName>
        <fullName evidence="2">Uncharacterized protein</fullName>
    </submittedName>
</protein>
<keyword evidence="1" id="KW-0472">Membrane</keyword>
<evidence type="ECO:0000313" key="3">
    <source>
        <dbReference type="Proteomes" id="UP000642070"/>
    </source>
</evidence>
<sequence>MILPWSDAGCQAPVDDACADRDGCSIAAVTVAGEPGAAEASEPFVEAAVERSRLLRERFARRRRREALFGRASRIVRLVSPSLSRTMQRVRRVVNPPAILLTAAAVECTRFVPVPSWLTVGPRVDGVLAGWQRFAASRLTDLVPVDWLGVWFDDLRQARAETFVGAVPIAFLLAIMVMRRNPRLRTVGLVAVVATMVVYVEHLLADRFDGLATAAGRLGLLGLLVATLLTQAAVRLLAGPRSD</sequence>
<feature type="transmembrane region" description="Helical" evidence="1">
    <location>
        <begin position="162"/>
        <end position="179"/>
    </location>
</feature>
<keyword evidence="3" id="KW-1185">Reference proteome</keyword>